<dbReference type="Pfam" id="PF10906">
    <property type="entry name" value="Mrx7"/>
    <property type="match status" value="1"/>
</dbReference>
<evidence type="ECO:0000313" key="2">
    <source>
        <dbReference type="EMBL" id="POS70392.1"/>
    </source>
</evidence>
<evidence type="ECO:0000256" key="1">
    <source>
        <dbReference type="SAM" id="MobiDB-lite"/>
    </source>
</evidence>
<protein>
    <submittedName>
        <fullName evidence="2">Uncharacterized protein</fullName>
    </submittedName>
</protein>
<reference evidence="2" key="1">
    <citation type="submission" date="2017-09" db="EMBL/GenBank/DDBJ databases">
        <title>Polyketide synthases of a Diaporthe helianthi virulent isolate.</title>
        <authorList>
            <person name="Baroncelli R."/>
        </authorList>
    </citation>
    <scope>NUCLEOTIDE SEQUENCE [LARGE SCALE GENOMIC DNA]</scope>
    <source>
        <strain evidence="2">7/96</strain>
    </source>
</reference>
<feature type="region of interest" description="Disordered" evidence="1">
    <location>
        <begin position="62"/>
        <end position="97"/>
    </location>
</feature>
<evidence type="ECO:0000313" key="3">
    <source>
        <dbReference type="Proteomes" id="UP000094444"/>
    </source>
</evidence>
<name>A0A2P5HJF6_DIAHE</name>
<dbReference type="Proteomes" id="UP000094444">
    <property type="component" value="Unassembled WGS sequence"/>
</dbReference>
<dbReference type="AlphaFoldDB" id="A0A2P5HJF6"/>
<keyword evidence="3" id="KW-1185">Reference proteome</keyword>
<accession>A0A2P5HJF6</accession>
<proteinExistence type="predicted"/>
<sequence length="125" mass="14806">MAFWLNYIIRTALTLEASCHPALSLTRWPRAWWKPWLTLDYLQDYIVERILRSPGFHNTVRRIHRRVQDQRHGRDPNEPLRPGEATELPGPNNKKSFPKYFVEELMNQFRGSPINPPPGPPRKPR</sequence>
<dbReference type="InterPro" id="IPR020301">
    <property type="entry name" value="Mrx7"/>
</dbReference>
<dbReference type="InParanoid" id="A0A2P5HJF6"/>
<comment type="caution">
    <text evidence="2">The sequence shown here is derived from an EMBL/GenBank/DDBJ whole genome shotgun (WGS) entry which is preliminary data.</text>
</comment>
<dbReference type="OrthoDB" id="4138121at2759"/>
<gene>
    <name evidence="2" type="ORF">DHEL01_v211215</name>
</gene>
<feature type="compositionally biased region" description="Basic and acidic residues" evidence="1">
    <location>
        <begin position="66"/>
        <end position="78"/>
    </location>
</feature>
<dbReference type="EMBL" id="MAVT02001655">
    <property type="protein sequence ID" value="POS70392.1"/>
    <property type="molecule type" value="Genomic_DNA"/>
</dbReference>
<organism evidence="2 3">
    <name type="scientific">Diaporthe helianthi</name>
    <dbReference type="NCBI Taxonomy" id="158607"/>
    <lineage>
        <taxon>Eukaryota</taxon>
        <taxon>Fungi</taxon>
        <taxon>Dikarya</taxon>
        <taxon>Ascomycota</taxon>
        <taxon>Pezizomycotina</taxon>
        <taxon>Sordariomycetes</taxon>
        <taxon>Sordariomycetidae</taxon>
        <taxon>Diaporthales</taxon>
        <taxon>Diaporthaceae</taxon>
        <taxon>Diaporthe</taxon>
    </lineage>
</organism>